<sequence length="163" mass="19313">MVEKNNEEIIYNLIKTYDFIISKLYDIYPAKLESLKDSWEISLSKYKQILKQKNIPLSKLKSGLLQGLCEIPFILQSILTNEELNKAYSIYLKQIEKSKIKNILYSFFYKIYLNIIKKGSINNTDEFWMAQLIIDLYPQNSTYLNKIDIEELMELVDDFNSKL</sequence>
<protein>
    <submittedName>
        <fullName evidence="1">Uncharacterized protein</fullName>
    </submittedName>
</protein>
<gene>
    <name evidence="1" type="ORF">D0T92_06100</name>
</gene>
<evidence type="ECO:0000313" key="1">
    <source>
        <dbReference type="EMBL" id="QEY26141.1"/>
    </source>
</evidence>
<evidence type="ECO:0000313" key="2">
    <source>
        <dbReference type="Proteomes" id="UP000325713"/>
    </source>
</evidence>
<organism evidence="1 2">
    <name type="scientific">Neisseria zalophi</name>
    <dbReference type="NCBI Taxonomy" id="640030"/>
    <lineage>
        <taxon>Bacteria</taxon>
        <taxon>Pseudomonadati</taxon>
        <taxon>Pseudomonadota</taxon>
        <taxon>Betaproteobacteria</taxon>
        <taxon>Neisseriales</taxon>
        <taxon>Neisseriaceae</taxon>
        <taxon>Neisseria</taxon>
    </lineage>
</organism>
<name>A0A5J6PTX4_9NEIS</name>
<dbReference type="AlphaFoldDB" id="A0A5J6PTX4"/>
<dbReference type="EMBL" id="CP031700">
    <property type="protein sequence ID" value="QEY26141.1"/>
    <property type="molecule type" value="Genomic_DNA"/>
</dbReference>
<dbReference type="OrthoDB" id="9968887at2"/>
<reference evidence="1 2" key="1">
    <citation type="submission" date="2018-08" db="EMBL/GenBank/DDBJ databases">
        <title>Neisseria zalophi ATCC BAA-2455 complete genome.</title>
        <authorList>
            <person name="Veseli I.A."/>
            <person name="Buttler R."/>
            <person name="Mascarenhas dos Santos A.C."/>
            <person name="Pombert J.-F."/>
        </authorList>
    </citation>
    <scope>NUCLEOTIDE SEQUENCE [LARGE SCALE GENOMIC DNA]</scope>
    <source>
        <strain evidence="1 2">ATCC BAA-2455</strain>
    </source>
</reference>
<proteinExistence type="predicted"/>
<keyword evidence="2" id="KW-1185">Reference proteome</keyword>
<accession>A0A5J6PTX4</accession>
<dbReference type="RefSeq" id="WP_151051169.1">
    <property type="nucleotide sequence ID" value="NZ_CP031700.1"/>
</dbReference>
<dbReference type="Proteomes" id="UP000325713">
    <property type="component" value="Chromosome"/>
</dbReference>
<dbReference type="KEGG" id="nzl:D0T92_06100"/>